<evidence type="ECO:0000256" key="1">
    <source>
        <dbReference type="ARBA" id="ARBA00016512"/>
    </source>
</evidence>
<dbReference type="KEGG" id="mseb:RE474_01495"/>
<proteinExistence type="predicted"/>
<dbReference type="Gene3D" id="2.160.20.10">
    <property type="entry name" value="Single-stranded right-handed beta-helix, Pectin lyase-like"/>
    <property type="match status" value="1"/>
</dbReference>
<dbReference type="EMBL" id="CP133592">
    <property type="protein sequence ID" value="WMW25423.1"/>
    <property type="molecule type" value="Genomic_DNA"/>
</dbReference>
<dbReference type="CDD" id="cd14254">
    <property type="entry name" value="Dockerin_II"/>
    <property type="match status" value="1"/>
</dbReference>
<sequence>MHDIYVNGTGWSSIEATGGSSNIIISNITVYNSGHNGLDLHGCNDILVENMNIYDSISNNVLITGPGAANGTYNVTLKNMKSYGSTPGSSYRVGVGVHDIIFENIYSETGDSVVTASAITNLTVINATAYSNTEGIIFTYSDSFSELYDVSTDVTNGYIIDSNLCNQGYPNIYLLYSTNSKFINVKYDSLVLDTRYNSSETLFYYYPDVLVKDTEGTPISSAIVSVSNIFDTPLSISVDGLGNDKNTFVTELDGKLSSPVINRSNSLALAEFYKNSAGTNYYFSHELSINSKYGNNVILSDITPDSSWYRKDPNIPSYTITAIIPDSSSTGPQITGYAPSPDNPFELGEKKKFQVWTDEELTTMKWYINGNLVLSGSMDYTWDILSGTNTIMFTGSNANGAVVQTWEITEETTDEEPVFSGTGLSFTPSATSLTATTGESATFSVDTSQEFTSAVWSLDGVEVEAGTTDHVESWTTEGTHTVTFDGTAAAGTISRTWTVIVSAAAESEYSSISISPSTTTVAPGESFSLDVYIDPTQALTGSQFDLQYSQLASISTVSEGDMFTSSGLATTFQYDSIDNAAGLLDKVYAAIVGSGSIISPGAMATIEMVAGSSSGILDLGLSDVILSDANSNPAGYTVSNATVLIDTAPQFTSVSSQTVVEGQGLSFTVSATDADADELTYTATTLPFGATFNGGSFSWTPSEGDAGSYVASFEVTDAYLTDTVNVNITVTPMNHMPEITLFEPADSSVFEEGSTIDVNVAANDADGDSLSYIIEIDGVQVSTSASYSWTTDYESAGTHTIKVTVSDGTEEVSSSSTITITDLQPRWDVNEDGIVNVLDITLVGQNYGKTYTTDLPRWDVNQDGTVNIQDLSIVSGHFGETV</sequence>
<dbReference type="InterPro" id="IPR002105">
    <property type="entry name" value="Dockerin_1_rpt"/>
</dbReference>
<dbReference type="GO" id="GO:0004553">
    <property type="term" value="F:hydrolase activity, hydrolyzing O-glycosyl compounds"/>
    <property type="evidence" value="ECO:0007669"/>
    <property type="project" value="InterPro"/>
</dbReference>
<gene>
    <name evidence="3" type="ORF">RE474_01495</name>
</gene>
<dbReference type="SUPFAM" id="SSF49299">
    <property type="entry name" value="PKD domain"/>
    <property type="match status" value="1"/>
</dbReference>
<dbReference type="SUPFAM" id="SSF49384">
    <property type="entry name" value="Carbohydrate-binding domain"/>
    <property type="match status" value="1"/>
</dbReference>
<dbReference type="Gene3D" id="2.60.40.10">
    <property type="entry name" value="Immunoglobulins"/>
    <property type="match status" value="2"/>
</dbReference>
<dbReference type="RefSeq" id="WP_309311226.1">
    <property type="nucleotide sequence ID" value="NZ_CP133592.1"/>
</dbReference>
<dbReference type="InterPro" id="IPR011050">
    <property type="entry name" value="Pectin_lyase_fold/virulence"/>
</dbReference>
<dbReference type="SMART" id="SM00710">
    <property type="entry name" value="PbH1"/>
    <property type="match status" value="3"/>
</dbReference>
<dbReference type="InterPro" id="IPR012334">
    <property type="entry name" value="Pectin_lyas_fold"/>
</dbReference>
<dbReference type="SMART" id="SM00736">
    <property type="entry name" value="CADG"/>
    <property type="match status" value="1"/>
</dbReference>
<name>A0AA51YMB6_9EURY</name>
<dbReference type="PROSITE" id="PS51766">
    <property type="entry name" value="DOCKERIN"/>
    <property type="match status" value="1"/>
</dbReference>
<dbReference type="Pfam" id="PF00404">
    <property type="entry name" value="Dockerin_1"/>
    <property type="match status" value="1"/>
</dbReference>
<accession>A0AA51YMB6</accession>
<dbReference type="InterPro" id="IPR035986">
    <property type="entry name" value="PKD_dom_sf"/>
</dbReference>
<dbReference type="InterPro" id="IPR006626">
    <property type="entry name" value="PbH1"/>
</dbReference>
<keyword evidence="4" id="KW-1185">Reference proteome</keyword>
<dbReference type="InterPro" id="IPR015919">
    <property type="entry name" value="Cadherin-like_sf"/>
</dbReference>
<dbReference type="InterPro" id="IPR018247">
    <property type="entry name" value="EF_Hand_1_Ca_BS"/>
</dbReference>
<dbReference type="GO" id="GO:0030246">
    <property type="term" value="F:carbohydrate binding"/>
    <property type="evidence" value="ECO:0007669"/>
    <property type="project" value="InterPro"/>
</dbReference>
<dbReference type="GeneID" id="84231350"/>
<dbReference type="InterPro" id="IPR008965">
    <property type="entry name" value="CBM2/CBM3_carb-bd_dom_sf"/>
</dbReference>
<reference evidence="3 4" key="1">
    <citation type="submission" date="2023-08" db="EMBL/GenBank/DDBJ databases">
        <title>Methanolobus mangrovi sp. nov. and Methanolobus sediminis sp. nov, two novel methylotrophic methanogens isolated from mangrove sediments in China.</title>
        <authorList>
            <person name="Zhou J."/>
        </authorList>
    </citation>
    <scope>NUCLEOTIDE SEQUENCE [LARGE SCALE GENOMIC DNA]</scope>
    <source>
        <strain evidence="3 4">FTZ6</strain>
    </source>
</reference>
<protein>
    <recommendedName>
        <fullName evidence="1">Probable pectate lyase C</fullName>
    </recommendedName>
</protein>
<dbReference type="GO" id="GO:0005509">
    <property type="term" value="F:calcium ion binding"/>
    <property type="evidence" value="ECO:0007669"/>
    <property type="project" value="InterPro"/>
</dbReference>
<dbReference type="Pfam" id="PF17957">
    <property type="entry name" value="Big_7"/>
    <property type="match status" value="1"/>
</dbReference>
<dbReference type="Pfam" id="PF17963">
    <property type="entry name" value="Big_9"/>
    <property type="match status" value="1"/>
</dbReference>
<evidence type="ECO:0000313" key="3">
    <source>
        <dbReference type="EMBL" id="WMW25423.1"/>
    </source>
</evidence>
<organism evidence="3 4">
    <name type="scientific">Methanolobus sediminis</name>
    <dbReference type="NCBI Taxonomy" id="3072978"/>
    <lineage>
        <taxon>Archaea</taxon>
        <taxon>Methanobacteriati</taxon>
        <taxon>Methanobacteriota</taxon>
        <taxon>Stenosarchaea group</taxon>
        <taxon>Methanomicrobia</taxon>
        <taxon>Methanosarcinales</taxon>
        <taxon>Methanosarcinaceae</taxon>
        <taxon>Methanolobus</taxon>
    </lineage>
</organism>
<dbReference type="Gene3D" id="1.10.1330.10">
    <property type="entry name" value="Dockerin domain"/>
    <property type="match status" value="1"/>
</dbReference>
<dbReference type="GO" id="GO:0016020">
    <property type="term" value="C:membrane"/>
    <property type="evidence" value="ECO:0007669"/>
    <property type="project" value="InterPro"/>
</dbReference>
<dbReference type="GO" id="GO:0000272">
    <property type="term" value="P:polysaccharide catabolic process"/>
    <property type="evidence" value="ECO:0007669"/>
    <property type="project" value="InterPro"/>
</dbReference>
<dbReference type="SUPFAM" id="SSF63446">
    <property type="entry name" value="Type I dockerin domain"/>
    <property type="match status" value="1"/>
</dbReference>
<dbReference type="Proteomes" id="UP001182908">
    <property type="component" value="Chromosome"/>
</dbReference>
<feature type="domain" description="Dockerin" evidence="2">
    <location>
        <begin position="816"/>
        <end position="882"/>
    </location>
</feature>
<dbReference type="SUPFAM" id="SSF49313">
    <property type="entry name" value="Cadherin-like"/>
    <property type="match status" value="1"/>
</dbReference>
<evidence type="ECO:0000313" key="4">
    <source>
        <dbReference type="Proteomes" id="UP001182908"/>
    </source>
</evidence>
<evidence type="ECO:0000259" key="2">
    <source>
        <dbReference type="PROSITE" id="PS51766"/>
    </source>
</evidence>
<dbReference type="PROSITE" id="PS00018">
    <property type="entry name" value="EF_HAND_1"/>
    <property type="match status" value="1"/>
</dbReference>
<dbReference type="InterPro" id="IPR016134">
    <property type="entry name" value="Dockerin_dom"/>
</dbReference>
<dbReference type="SUPFAM" id="SSF51126">
    <property type="entry name" value="Pectin lyase-like"/>
    <property type="match status" value="1"/>
</dbReference>
<dbReference type="Gene3D" id="2.60.40.680">
    <property type="match status" value="1"/>
</dbReference>
<dbReference type="InterPro" id="IPR036439">
    <property type="entry name" value="Dockerin_dom_sf"/>
</dbReference>
<dbReference type="AlphaFoldDB" id="A0AA51YMB6"/>
<dbReference type="InterPro" id="IPR013783">
    <property type="entry name" value="Ig-like_fold"/>
</dbReference>
<dbReference type="InterPro" id="IPR006644">
    <property type="entry name" value="Cadg"/>
</dbReference>